<dbReference type="AlphaFoldDB" id="A0A3P1V9Y6"/>
<keyword evidence="8" id="KW-1185">Reference proteome</keyword>
<evidence type="ECO:0000259" key="6">
    <source>
        <dbReference type="Pfam" id="PF06271"/>
    </source>
</evidence>
<feature type="transmembrane region" description="Helical" evidence="5">
    <location>
        <begin position="20"/>
        <end position="43"/>
    </location>
</feature>
<protein>
    <submittedName>
        <fullName evidence="7">RDD family protein</fullName>
    </submittedName>
</protein>
<comment type="subcellular location">
    <subcellularLocation>
        <location evidence="1">Membrane</location>
        <topology evidence="1">Multi-pass membrane protein</topology>
    </subcellularLocation>
</comment>
<keyword evidence="4 5" id="KW-0472">Membrane</keyword>
<dbReference type="InterPro" id="IPR010432">
    <property type="entry name" value="RDD"/>
</dbReference>
<dbReference type="RefSeq" id="WP_124777467.1">
    <property type="nucleotide sequence ID" value="NZ_RQZA01000007.1"/>
</dbReference>
<name>A0A3P1V9Y6_9STRE</name>
<feature type="transmembrane region" description="Helical" evidence="5">
    <location>
        <begin position="127"/>
        <end position="147"/>
    </location>
</feature>
<dbReference type="Proteomes" id="UP000281771">
    <property type="component" value="Unassembled WGS sequence"/>
</dbReference>
<sequence length="173" mass="19639">MLEENPIPFLTRLKELIFDYLLILVYLVCLAIVCLSFYFFFYGRIPVFTMLQSQLIATVTSVLPIVGIFSWMDSRGGSWGKKRAGLIVRYTKNPIQSALIRNSIKFLPWQIGHMGTIAGIYSSYTSIFGHICTITSLMLLLTLLLMATNRKDKRHFGDLLAGSQVVLKRLVQP</sequence>
<dbReference type="EMBL" id="RQZA01000007">
    <property type="protein sequence ID" value="RRD30477.1"/>
    <property type="molecule type" value="Genomic_DNA"/>
</dbReference>
<keyword evidence="3 5" id="KW-1133">Transmembrane helix</keyword>
<feature type="domain" description="RDD" evidence="6">
    <location>
        <begin position="12"/>
        <end position="162"/>
    </location>
</feature>
<evidence type="ECO:0000256" key="5">
    <source>
        <dbReference type="SAM" id="Phobius"/>
    </source>
</evidence>
<reference evidence="7 8" key="1">
    <citation type="submission" date="2018-11" db="EMBL/GenBank/DDBJ databases">
        <title>Genomes From Bacteria Associated with the Canine Oral Cavity: a Test Case for Automated Genome-Based Taxonomic Assignment.</title>
        <authorList>
            <person name="Coil D.A."/>
            <person name="Jospin G."/>
            <person name="Darling A.E."/>
            <person name="Wallis C."/>
            <person name="Davis I.J."/>
            <person name="Harris S."/>
            <person name="Eisen J.A."/>
            <person name="Holcombe L.J."/>
            <person name="O'Flynn C."/>
        </authorList>
    </citation>
    <scope>NUCLEOTIDE SEQUENCE [LARGE SCALE GENOMIC DNA]</scope>
    <source>
        <strain evidence="7 8">OH4621_COT-116</strain>
    </source>
</reference>
<proteinExistence type="predicted"/>
<evidence type="ECO:0000256" key="1">
    <source>
        <dbReference type="ARBA" id="ARBA00004141"/>
    </source>
</evidence>
<dbReference type="Pfam" id="PF06271">
    <property type="entry name" value="RDD"/>
    <property type="match status" value="1"/>
</dbReference>
<evidence type="ECO:0000256" key="4">
    <source>
        <dbReference type="ARBA" id="ARBA00023136"/>
    </source>
</evidence>
<dbReference type="GO" id="GO:0016020">
    <property type="term" value="C:membrane"/>
    <property type="evidence" value="ECO:0007669"/>
    <property type="project" value="UniProtKB-SubCell"/>
</dbReference>
<feature type="transmembrane region" description="Helical" evidence="5">
    <location>
        <begin position="55"/>
        <end position="72"/>
    </location>
</feature>
<evidence type="ECO:0000256" key="3">
    <source>
        <dbReference type="ARBA" id="ARBA00022989"/>
    </source>
</evidence>
<keyword evidence="2 5" id="KW-0812">Transmembrane</keyword>
<gene>
    <name evidence="7" type="ORF">EII38_07655</name>
</gene>
<dbReference type="STRING" id="1123309.GCA_000377005_00064"/>
<comment type="caution">
    <text evidence="7">The sequence shown here is derived from an EMBL/GenBank/DDBJ whole genome shotgun (WGS) entry which is preliminary data.</text>
</comment>
<evidence type="ECO:0000313" key="7">
    <source>
        <dbReference type="EMBL" id="RRD30477.1"/>
    </source>
</evidence>
<evidence type="ECO:0000256" key="2">
    <source>
        <dbReference type="ARBA" id="ARBA00022692"/>
    </source>
</evidence>
<evidence type="ECO:0000313" key="8">
    <source>
        <dbReference type="Proteomes" id="UP000281771"/>
    </source>
</evidence>
<organism evidence="7 8">
    <name type="scientific">Streptococcus minor</name>
    <dbReference type="NCBI Taxonomy" id="229549"/>
    <lineage>
        <taxon>Bacteria</taxon>
        <taxon>Bacillati</taxon>
        <taxon>Bacillota</taxon>
        <taxon>Bacilli</taxon>
        <taxon>Lactobacillales</taxon>
        <taxon>Streptococcaceae</taxon>
        <taxon>Streptococcus</taxon>
    </lineage>
</organism>
<accession>A0A3P1V9Y6</accession>